<accession>A0ABV8MU97</accession>
<dbReference type="Pfam" id="PF05569">
    <property type="entry name" value="Peptidase_M56"/>
    <property type="match status" value="1"/>
</dbReference>
<dbReference type="PANTHER" id="PTHR34978:SF3">
    <property type="entry name" value="SLR0241 PROTEIN"/>
    <property type="match status" value="1"/>
</dbReference>
<feature type="domain" description="Peptidase M56" evidence="2">
    <location>
        <begin position="104"/>
        <end position="287"/>
    </location>
</feature>
<dbReference type="Gene3D" id="3.30.2010.10">
    <property type="entry name" value="Metalloproteases ('zincins'), catalytic domain"/>
    <property type="match status" value="1"/>
</dbReference>
<dbReference type="CDD" id="cd07341">
    <property type="entry name" value="M56_BlaR1_MecR1_like"/>
    <property type="match status" value="1"/>
</dbReference>
<keyword evidence="1" id="KW-0812">Transmembrane</keyword>
<evidence type="ECO:0000313" key="3">
    <source>
        <dbReference type="EMBL" id="MFC4160673.1"/>
    </source>
</evidence>
<dbReference type="InterPro" id="IPR052173">
    <property type="entry name" value="Beta-lactam_resp_regulator"/>
</dbReference>
<feature type="transmembrane region" description="Helical" evidence="1">
    <location>
        <begin position="14"/>
        <end position="34"/>
    </location>
</feature>
<dbReference type="InterPro" id="IPR008756">
    <property type="entry name" value="Peptidase_M56"/>
</dbReference>
<feature type="transmembrane region" description="Helical" evidence="1">
    <location>
        <begin position="46"/>
        <end position="64"/>
    </location>
</feature>
<organism evidence="3 4">
    <name type="scientific">Chitinimonas lacunae</name>
    <dbReference type="NCBI Taxonomy" id="1963018"/>
    <lineage>
        <taxon>Bacteria</taxon>
        <taxon>Pseudomonadati</taxon>
        <taxon>Pseudomonadota</taxon>
        <taxon>Betaproteobacteria</taxon>
        <taxon>Neisseriales</taxon>
        <taxon>Chitinibacteraceae</taxon>
        <taxon>Chitinimonas</taxon>
    </lineage>
</organism>
<gene>
    <name evidence="3" type="ORF">ACFOW7_15135</name>
</gene>
<proteinExistence type="predicted"/>
<keyword evidence="4" id="KW-1185">Reference proteome</keyword>
<comment type="caution">
    <text evidence="3">The sequence shown here is derived from an EMBL/GenBank/DDBJ whole genome shotgun (WGS) entry which is preliminary data.</text>
</comment>
<evidence type="ECO:0000259" key="2">
    <source>
        <dbReference type="Pfam" id="PF05569"/>
    </source>
</evidence>
<keyword evidence="1" id="KW-0472">Membrane</keyword>
<dbReference type="EMBL" id="JBHSBU010000001">
    <property type="protein sequence ID" value="MFC4160673.1"/>
    <property type="molecule type" value="Genomic_DNA"/>
</dbReference>
<evidence type="ECO:0000256" key="1">
    <source>
        <dbReference type="SAM" id="Phobius"/>
    </source>
</evidence>
<protein>
    <submittedName>
        <fullName evidence="3">Cytochrome c oxidase assembly factor Coa1 family protein</fullName>
    </submittedName>
</protein>
<sequence>MLVLHQWNAALSGAILQSLFQVSALGILAACVLAGIDRRRASLRHAVGMVFLLAMAAAPILSFFQAGPVVVIETDAALRPIVPPISKVDILPVVLHAAVPAPDWLPYLWLLGVTVMLARLTLGLREVGRLSRTATDTLPAPWQRRVDGLAQAMGIRRAVRVLLSPDAGMPCTANAWRPLVWLPARMLTGLSQDQLEAVIAHELAHIRRLDWLWNGLQCAIEAILFYHPAVWWLSRQIRKDREHACDDLAVAACADPIALAEALLSLERGRRPMLAPAATGGSLRQRIERLLQAESPPVRWPVLPLGLIGLTLLLVAQASVADTGSAPAKRPPARVELVNPAARVDIEGGNIHIVATEGGKAREYRRLTPWYGPATESYSVQGRPATIDLAARQWIDARIVAAVPPPPAPPEPPAPPVPPAMVDSPLYQEIKQLALNNPILLAKLGAPVSAGDDLRGSIRTHDWLGRKVDSVDLHFSIRGAKGASTLRAVGERVEGTWRFTRLQLESETNHEVSNLLTQR</sequence>
<name>A0ABV8MU97_9NEIS</name>
<keyword evidence="1" id="KW-1133">Transmembrane helix</keyword>
<dbReference type="RefSeq" id="WP_378165757.1">
    <property type="nucleotide sequence ID" value="NZ_JBHSBU010000001.1"/>
</dbReference>
<dbReference type="Proteomes" id="UP001595791">
    <property type="component" value="Unassembled WGS sequence"/>
</dbReference>
<reference evidence="4" key="1">
    <citation type="journal article" date="2019" name="Int. J. Syst. Evol. Microbiol.">
        <title>The Global Catalogue of Microorganisms (GCM) 10K type strain sequencing project: providing services to taxonomists for standard genome sequencing and annotation.</title>
        <authorList>
            <consortium name="The Broad Institute Genomics Platform"/>
            <consortium name="The Broad Institute Genome Sequencing Center for Infectious Disease"/>
            <person name="Wu L."/>
            <person name="Ma J."/>
        </authorList>
    </citation>
    <scope>NUCLEOTIDE SEQUENCE [LARGE SCALE GENOMIC DNA]</scope>
    <source>
        <strain evidence="4">LMG 29894</strain>
    </source>
</reference>
<evidence type="ECO:0000313" key="4">
    <source>
        <dbReference type="Proteomes" id="UP001595791"/>
    </source>
</evidence>
<dbReference type="PANTHER" id="PTHR34978">
    <property type="entry name" value="POSSIBLE SENSOR-TRANSDUCER PROTEIN BLAR"/>
    <property type="match status" value="1"/>
</dbReference>